<sequence length="103" mass="10882">MRTARFAGVQISAITIPMSTSGHIRASASAPIRAHIPSHLHPITSLAQELPTCKAVPTLSFHAAEWPRMACETAPQDGRGPGKGRLNFADAEAARRSSIGRTG</sequence>
<dbReference type="Proteomes" id="UP000814033">
    <property type="component" value="Unassembled WGS sequence"/>
</dbReference>
<accession>A0ACB8RBA1</accession>
<reference evidence="1" key="1">
    <citation type="submission" date="2021-02" db="EMBL/GenBank/DDBJ databases">
        <authorList>
            <consortium name="DOE Joint Genome Institute"/>
            <person name="Ahrendt S."/>
            <person name="Looney B.P."/>
            <person name="Miyauchi S."/>
            <person name="Morin E."/>
            <person name="Drula E."/>
            <person name="Courty P.E."/>
            <person name="Chicoki N."/>
            <person name="Fauchery L."/>
            <person name="Kohler A."/>
            <person name="Kuo A."/>
            <person name="Labutti K."/>
            <person name="Pangilinan J."/>
            <person name="Lipzen A."/>
            <person name="Riley R."/>
            <person name="Andreopoulos W."/>
            <person name="He G."/>
            <person name="Johnson J."/>
            <person name="Barry K.W."/>
            <person name="Grigoriev I.V."/>
            <person name="Nagy L."/>
            <person name="Hibbett D."/>
            <person name="Henrissat B."/>
            <person name="Matheny P.B."/>
            <person name="Labbe J."/>
            <person name="Martin F."/>
        </authorList>
    </citation>
    <scope>NUCLEOTIDE SEQUENCE</scope>
    <source>
        <strain evidence="1">FP105234-sp</strain>
    </source>
</reference>
<proteinExistence type="predicted"/>
<reference evidence="1" key="2">
    <citation type="journal article" date="2022" name="New Phytol.">
        <title>Evolutionary transition to the ectomycorrhizal habit in the genomes of a hyperdiverse lineage of mushroom-forming fungi.</title>
        <authorList>
            <person name="Looney B."/>
            <person name="Miyauchi S."/>
            <person name="Morin E."/>
            <person name="Drula E."/>
            <person name="Courty P.E."/>
            <person name="Kohler A."/>
            <person name="Kuo A."/>
            <person name="LaButti K."/>
            <person name="Pangilinan J."/>
            <person name="Lipzen A."/>
            <person name="Riley R."/>
            <person name="Andreopoulos W."/>
            <person name="He G."/>
            <person name="Johnson J."/>
            <person name="Nolan M."/>
            <person name="Tritt A."/>
            <person name="Barry K.W."/>
            <person name="Grigoriev I.V."/>
            <person name="Nagy L.G."/>
            <person name="Hibbett D."/>
            <person name="Henrissat B."/>
            <person name="Matheny P.B."/>
            <person name="Labbe J."/>
            <person name="Martin F.M."/>
        </authorList>
    </citation>
    <scope>NUCLEOTIDE SEQUENCE</scope>
    <source>
        <strain evidence="1">FP105234-sp</strain>
    </source>
</reference>
<organism evidence="1 2">
    <name type="scientific">Auriscalpium vulgare</name>
    <dbReference type="NCBI Taxonomy" id="40419"/>
    <lineage>
        <taxon>Eukaryota</taxon>
        <taxon>Fungi</taxon>
        <taxon>Dikarya</taxon>
        <taxon>Basidiomycota</taxon>
        <taxon>Agaricomycotina</taxon>
        <taxon>Agaricomycetes</taxon>
        <taxon>Russulales</taxon>
        <taxon>Auriscalpiaceae</taxon>
        <taxon>Auriscalpium</taxon>
    </lineage>
</organism>
<protein>
    <submittedName>
        <fullName evidence="1">Uncharacterized protein</fullName>
    </submittedName>
</protein>
<evidence type="ECO:0000313" key="2">
    <source>
        <dbReference type="Proteomes" id="UP000814033"/>
    </source>
</evidence>
<keyword evidence="2" id="KW-1185">Reference proteome</keyword>
<dbReference type="EMBL" id="MU276130">
    <property type="protein sequence ID" value="KAI0041323.1"/>
    <property type="molecule type" value="Genomic_DNA"/>
</dbReference>
<name>A0ACB8RBA1_9AGAM</name>
<evidence type="ECO:0000313" key="1">
    <source>
        <dbReference type="EMBL" id="KAI0041323.1"/>
    </source>
</evidence>
<comment type="caution">
    <text evidence="1">The sequence shown here is derived from an EMBL/GenBank/DDBJ whole genome shotgun (WGS) entry which is preliminary data.</text>
</comment>
<gene>
    <name evidence="1" type="ORF">FA95DRAFT_710640</name>
</gene>